<evidence type="ECO:0000256" key="5">
    <source>
        <dbReference type="ARBA" id="ARBA00023267"/>
    </source>
</evidence>
<dbReference type="PROSITE" id="PS50989">
    <property type="entry name" value="COA_CT_CTER"/>
    <property type="match status" value="1"/>
</dbReference>
<keyword evidence="4 6" id="KW-0067">ATP-binding</keyword>
<evidence type="ECO:0000259" key="10">
    <source>
        <dbReference type="PROSITE" id="PS50989"/>
    </source>
</evidence>
<dbReference type="InterPro" id="IPR011763">
    <property type="entry name" value="COA_CT_C"/>
</dbReference>
<dbReference type="Proteomes" id="UP000198658">
    <property type="component" value="Unassembled WGS sequence"/>
</dbReference>
<gene>
    <name evidence="11" type="ORF">SAMN05216562_3383</name>
</gene>
<dbReference type="InterPro" id="IPR011053">
    <property type="entry name" value="Single_hybrid_motif"/>
</dbReference>
<dbReference type="InterPro" id="IPR001882">
    <property type="entry name" value="Biotin_BS"/>
</dbReference>
<dbReference type="InterPro" id="IPR000089">
    <property type="entry name" value="Biotin_lipoyl"/>
</dbReference>
<dbReference type="PROSITE" id="PS00867">
    <property type="entry name" value="CPSASE_2"/>
    <property type="match status" value="1"/>
</dbReference>
<dbReference type="RefSeq" id="WP_091391221.1">
    <property type="nucleotide sequence ID" value="NZ_FNQO01000007.1"/>
</dbReference>
<evidence type="ECO:0000259" key="8">
    <source>
        <dbReference type="PROSITE" id="PS50975"/>
    </source>
</evidence>
<dbReference type="SUPFAM" id="SSF51246">
    <property type="entry name" value="Rudiment single hybrid motif"/>
    <property type="match status" value="1"/>
</dbReference>
<keyword evidence="2" id="KW-0436">Ligase</keyword>
<dbReference type="SUPFAM" id="SSF51230">
    <property type="entry name" value="Single hybrid motif"/>
    <property type="match status" value="1"/>
</dbReference>
<dbReference type="InterPro" id="IPR011761">
    <property type="entry name" value="ATP-grasp"/>
</dbReference>
<dbReference type="Gene3D" id="2.40.50.100">
    <property type="match status" value="1"/>
</dbReference>
<dbReference type="Pfam" id="PF00364">
    <property type="entry name" value="Biotin_lipoyl"/>
    <property type="match status" value="1"/>
</dbReference>
<dbReference type="AlphaFoldDB" id="A0A1H4BPF5"/>
<comment type="cofactor">
    <cofactor evidence="1">
        <name>biotin</name>
        <dbReference type="ChEBI" id="CHEBI:57586"/>
    </cofactor>
</comment>
<evidence type="ECO:0000256" key="4">
    <source>
        <dbReference type="ARBA" id="ARBA00022840"/>
    </source>
</evidence>
<dbReference type="Pfam" id="PF02785">
    <property type="entry name" value="Biotin_carb_C"/>
    <property type="match status" value="1"/>
</dbReference>
<evidence type="ECO:0000259" key="9">
    <source>
        <dbReference type="PROSITE" id="PS50979"/>
    </source>
</evidence>
<evidence type="ECO:0000256" key="2">
    <source>
        <dbReference type="ARBA" id="ARBA00022598"/>
    </source>
</evidence>
<accession>A0A1H4BPF5</accession>
<proteinExistence type="predicted"/>
<dbReference type="InterPro" id="IPR034733">
    <property type="entry name" value="AcCoA_carboxyl_beta"/>
</dbReference>
<dbReference type="InterPro" id="IPR051602">
    <property type="entry name" value="ACC_Biotin_Carboxylase"/>
</dbReference>
<dbReference type="PROSITE" id="PS50979">
    <property type="entry name" value="BC"/>
    <property type="match status" value="1"/>
</dbReference>
<dbReference type="InterPro" id="IPR005482">
    <property type="entry name" value="Biotin_COase_C"/>
</dbReference>
<dbReference type="PANTHER" id="PTHR48095:SF5">
    <property type="entry name" value="BLL7292 PROTEIN"/>
    <property type="match status" value="1"/>
</dbReference>
<dbReference type="Gene3D" id="3.90.226.10">
    <property type="entry name" value="2-enoyl-CoA Hydratase, Chain A, domain 1"/>
    <property type="match status" value="2"/>
</dbReference>
<dbReference type="InterPro" id="IPR005481">
    <property type="entry name" value="BC-like_N"/>
</dbReference>
<dbReference type="Pfam" id="PF00289">
    <property type="entry name" value="Biotin_carb_N"/>
    <property type="match status" value="1"/>
</dbReference>
<evidence type="ECO:0000256" key="3">
    <source>
        <dbReference type="ARBA" id="ARBA00022741"/>
    </source>
</evidence>
<dbReference type="InterPro" id="IPR013815">
    <property type="entry name" value="ATP_grasp_subdomain_1"/>
</dbReference>
<dbReference type="InterPro" id="IPR016185">
    <property type="entry name" value="PreATP-grasp_dom_sf"/>
</dbReference>
<dbReference type="PANTHER" id="PTHR48095">
    <property type="entry name" value="PYRUVATE CARBOXYLASE SUBUNIT A"/>
    <property type="match status" value="1"/>
</dbReference>
<keyword evidence="3 6" id="KW-0547">Nucleotide-binding</keyword>
<dbReference type="SMART" id="SM00878">
    <property type="entry name" value="Biotin_carb_C"/>
    <property type="match status" value="1"/>
</dbReference>
<feature type="domain" description="ATP-grasp" evidence="8">
    <location>
        <begin position="122"/>
        <end position="322"/>
    </location>
</feature>
<dbReference type="Gene3D" id="3.30.470.20">
    <property type="entry name" value="ATP-grasp fold, B domain"/>
    <property type="match status" value="1"/>
</dbReference>
<evidence type="ECO:0000313" key="11">
    <source>
        <dbReference type="EMBL" id="SEA49960.1"/>
    </source>
</evidence>
<dbReference type="GO" id="GO:0016874">
    <property type="term" value="F:ligase activity"/>
    <property type="evidence" value="ECO:0007669"/>
    <property type="project" value="UniProtKB-KW"/>
</dbReference>
<sequence>MSKVFERILIANRGEIAIRIAQTCADMGIASLAVFAEDDSQSLHTKKADQAVQLSGRGVKAYLDIEQLIAVAKQHGCDAVHPGYGFLSENSAFSRRCADEGITFIGASAELLDQLGNKAIAREMAIRSDTPLTSGINKSCSLAEVQAFFKSLGDGAAVMIKALAGGGGRGMRPVTDYEQLETAYNQCREEATIAFGSGELYVEQLVQHARHIEVQILGDGTGEVIHAWERECTLQRRNQKLLEIAPSPSLDDDTRMPIIEAALRLASDVKYQGLGTFEFLLDADDHSNFYFMEVNPRIQVEHTITEEITGLNLVKYQILLAAGRTLSELGLTQAPPKLGCAIQARINLEKMLPDGSAKPASGVIKSYQVPNGHNIRVDDYLYAGYKVSPSYDSLGAKIIAKGEDYGAALNKVYRSLQALNIDGVSSNKTLLMNLLLRDEVQGNRVNTKFVEAHIAELLSEGAHDEHFFEAASGADEEVQAVTIPAGCEALKSPTAGTLVCVNVSAGDEVLAGQEIAVIEAMKMEIPVKSEHDGVITEVLVHEAGDIIDEHQLLAIIQPGDVSLERVHSEMEIDLDHIRDDLAAFFKRRDKTLDASRPEAVAKRHDVGKRTARENVDDLVDEGSFNEYGQLAVAAQRKKHGDDLDKLIELSPADGKITGVGTVNAEQFGSEAARCAVMAYDYSVMAGSQGFVNHKKTDRLLEVAKKWRLPLVLFAEGAGGRPSDTDYPGVGYLNIHTFTALGELSGLVPTVSIVAGNCFAGNAALFGVCDLTIATKQASIGMAGPAMIEGGGLGKCTPEEVGPVSVQSPNGVIDVLVEDEAEAVAVAKQYLSYFQGDLDSWESQDQRKLRHLIPENRMAVYDIREVIETLCDVGSVLELRKDFAKNMITALVRIEGKPYGLFCNDSRIIGGAIDAPAGDKLARFIQLCDAHDIPMISLVDTPGFMVGPESEKNATVRHISRIFVHAANMTVPLFTVVLRKCYGLGAQAMAGGGYSAPVFSASWPNGEYGAMGIEGAVRISAKKMLDAIEDPEEREATFRSMVDKMYQNGNAMNAASHLEIDAVIDPLETRDWIARGRACTPTPSRRDGKKRPCIDTW</sequence>
<dbReference type="PROSITE" id="PS50968">
    <property type="entry name" value="BIOTINYL_LIPOYL"/>
    <property type="match status" value="1"/>
</dbReference>
<dbReference type="InterPro" id="IPR029045">
    <property type="entry name" value="ClpP/crotonase-like_dom_sf"/>
</dbReference>
<dbReference type="InterPro" id="IPR011764">
    <property type="entry name" value="Biotin_carboxylation_dom"/>
</dbReference>
<keyword evidence="12" id="KW-1185">Reference proteome</keyword>
<feature type="domain" description="Lipoyl-binding" evidence="7">
    <location>
        <begin position="478"/>
        <end position="557"/>
    </location>
</feature>
<reference evidence="12" key="1">
    <citation type="submission" date="2016-10" db="EMBL/GenBank/DDBJ databases">
        <authorList>
            <person name="Varghese N."/>
            <person name="Submissions S."/>
        </authorList>
    </citation>
    <scope>NUCLEOTIDE SEQUENCE [LARGE SCALE GENOMIC DNA]</scope>
    <source>
        <strain evidence="12">CGMCC 1.10657</strain>
    </source>
</reference>
<dbReference type="PROSITE" id="PS50975">
    <property type="entry name" value="ATP_GRASP"/>
    <property type="match status" value="1"/>
</dbReference>
<dbReference type="Gene3D" id="3.40.50.20">
    <property type="match status" value="1"/>
</dbReference>
<evidence type="ECO:0000256" key="1">
    <source>
        <dbReference type="ARBA" id="ARBA00001953"/>
    </source>
</evidence>
<keyword evidence="5" id="KW-0092">Biotin</keyword>
<dbReference type="SUPFAM" id="SSF56059">
    <property type="entry name" value="Glutathione synthetase ATP-binding domain-like"/>
    <property type="match status" value="1"/>
</dbReference>
<dbReference type="STRING" id="658218.SAMN05216562_3383"/>
<protein>
    <submittedName>
        <fullName evidence="11">Biotin-requiring enzyme</fullName>
    </submittedName>
</protein>
<dbReference type="SUPFAM" id="SSF52440">
    <property type="entry name" value="PreATP-grasp domain"/>
    <property type="match status" value="1"/>
</dbReference>
<feature type="domain" description="Biotin carboxylation" evidence="9">
    <location>
        <begin position="4"/>
        <end position="455"/>
    </location>
</feature>
<dbReference type="Pfam" id="PF01039">
    <property type="entry name" value="Carboxyl_trans"/>
    <property type="match status" value="1"/>
</dbReference>
<name>A0A1H4BPF5_9GAMM</name>
<organism evidence="11 12">
    <name type="scientific">Microbulbifer marinus</name>
    <dbReference type="NCBI Taxonomy" id="658218"/>
    <lineage>
        <taxon>Bacteria</taxon>
        <taxon>Pseudomonadati</taxon>
        <taxon>Pseudomonadota</taxon>
        <taxon>Gammaproteobacteria</taxon>
        <taxon>Cellvibrionales</taxon>
        <taxon>Microbulbiferaceae</taxon>
        <taxon>Microbulbifer</taxon>
    </lineage>
</organism>
<dbReference type="SUPFAM" id="SSF52096">
    <property type="entry name" value="ClpP/crotonase"/>
    <property type="match status" value="2"/>
</dbReference>
<evidence type="ECO:0000313" key="12">
    <source>
        <dbReference type="Proteomes" id="UP000198658"/>
    </source>
</evidence>
<dbReference type="Pfam" id="PF02786">
    <property type="entry name" value="CPSase_L_D2"/>
    <property type="match status" value="1"/>
</dbReference>
<dbReference type="OrthoDB" id="9803706at2"/>
<evidence type="ECO:0000256" key="6">
    <source>
        <dbReference type="PROSITE-ProRule" id="PRU00409"/>
    </source>
</evidence>
<dbReference type="InterPro" id="IPR011054">
    <property type="entry name" value="Rudment_hybrid_motif"/>
</dbReference>
<dbReference type="GO" id="GO:0005524">
    <property type="term" value="F:ATP binding"/>
    <property type="evidence" value="ECO:0007669"/>
    <property type="project" value="UniProtKB-UniRule"/>
</dbReference>
<feature type="domain" description="CoA carboxyltransferase C-terminal" evidence="10">
    <location>
        <begin position="839"/>
        <end position="1096"/>
    </location>
</feature>
<dbReference type="PROSITE" id="PS00188">
    <property type="entry name" value="BIOTIN"/>
    <property type="match status" value="1"/>
</dbReference>
<dbReference type="Gene3D" id="3.30.1490.20">
    <property type="entry name" value="ATP-grasp fold, A domain"/>
    <property type="match status" value="1"/>
</dbReference>
<dbReference type="GO" id="GO:0046872">
    <property type="term" value="F:metal ion binding"/>
    <property type="evidence" value="ECO:0007669"/>
    <property type="project" value="InterPro"/>
</dbReference>
<dbReference type="CDD" id="cd06850">
    <property type="entry name" value="biotinyl_domain"/>
    <property type="match status" value="1"/>
</dbReference>
<evidence type="ECO:0000259" key="7">
    <source>
        <dbReference type="PROSITE" id="PS50968"/>
    </source>
</evidence>
<dbReference type="InterPro" id="IPR005479">
    <property type="entry name" value="CPAse_ATP-bd"/>
</dbReference>
<dbReference type="EMBL" id="FNQO01000007">
    <property type="protein sequence ID" value="SEA49960.1"/>
    <property type="molecule type" value="Genomic_DNA"/>
</dbReference>